<name>A0A0F7X0S6_CHLPN</name>
<organism evidence="2">
    <name type="scientific">Chlamydia pneumoniae</name>
    <name type="common">Chlamydophila pneumoniae</name>
    <dbReference type="NCBI Taxonomy" id="83558"/>
    <lineage>
        <taxon>Bacteria</taxon>
        <taxon>Pseudomonadati</taxon>
        <taxon>Chlamydiota</taxon>
        <taxon>Chlamydiia</taxon>
        <taxon>Chlamydiales</taxon>
        <taxon>Chlamydiaceae</taxon>
        <taxon>Chlamydia/Chlamydophila group</taxon>
        <taxon>Chlamydia</taxon>
    </lineage>
</organism>
<evidence type="ECO:0000256" key="1">
    <source>
        <dbReference type="SAM" id="Phobius"/>
    </source>
</evidence>
<feature type="transmembrane region" description="Helical" evidence="1">
    <location>
        <begin position="49"/>
        <end position="69"/>
    </location>
</feature>
<proteinExistence type="predicted"/>
<keyword evidence="1" id="KW-1133">Transmembrane helix</keyword>
<keyword evidence="1" id="KW-0472">Membrane</keyword>
<keyword evidence="1" id="KW-0812">Transmembrane</keyword>
<reference evidence="2" key="1">
    <citation type="submission" date="2015-05" db="EMBL/GenBank/DDBJ databases">
        <authorList>
            <person name="Rattei Thomas"/>
        </authorList>
    </citation>
    <scope>NUCLEOTIDE SEQUENCE</scope>
    <source>
        <strain evidence="2">DC9</strain>
    </source>
</reference>
<gene>
    <name evidence="2" type="ORF">BN1224_DC9_AK_00040</name>
</gene>
<protein>
    <submittedName>
        <fullName evidence="2">Uncharacterized protein</fullName>
    </submittedName>
</protein>
<evidence type="ECO:0000313" key="2">
    <source>
        <dbReference type="EMBL" id="CRI42177.1"/>
    </source>
</evidence>
<accession>A0A0F7X0S6</accession>
<feature type="transmembrane region" description="Helical" evidence="1">
    <location>
        <begin position="95"/>
        <end position="114"/>
    </location>
</feature>
<feature type="transmembrane region" description="Helical" evidence="1">
    <location>
        <begin position="120"/>
        <end position="142"/>
    </location>
</feature>
<dbReference type="AlphaFoldDB" id="A0A0F7X0S6"/>
<dbReference type="EMBL" id="LN847019">
    <property type="protein sequence ID" value="CRI42177.1"/>
    <property type="molecule type" value="Genomic_DNA"/>
</dbReference>
<sequence length="160" mass="17888">MLHQPYYDKILTGNTIYIPGHTHKDSNKLFQKKSRAIWVDEKPFSLDCFSNVFLIFVSLVPIAGLVRAYQIKKSLDRATVQIGYSPSLSCEQKECVEAFVSGYGLICISILGGLGILVPILILVVLSLLLLGILMLFSLSTYESIKNYISKHICWKSNAT</sequence>